<dbReference type="GO" id="GO:0016791">
    <property type="term" value="F:phosphatase activity"/>
    <property type="evidence" value="ECO:0007669"/>
    <property type="project" value="InterPro"/>
</dbReference>
<dbReference type="SUPFAM" id="SSF51101">
    <property type="entry name" value="Mannose-binding lectins"/>
    <property type="match status" value="1"/>
</dbReference>
<evidence type="ECO:0000259" key="2">
    <source>
        <dbReference type="Pfam" id="PF22669"/>
    </source>
</evidence>
<feature type="domain" description="Inositol polyphosphate-related phosphatase" evidence="2">
    <location>
        <begin position="151"/>
        <end position="242"/>
    </location>
</feature>
<evidence type="ECO:0000259" key="1">
    <source>
        <dbReference type="Pfam" id="PF01419"/>
    </source>
</evidence>
<dbReference type="AlphaFoldDB" id="A0A8H2WQW0"/>
<dbReference type="EMBL" id="CAJMWV010000533">
    <property type="protein sequence ID" value="CAE6401320.1"/>
    <property type="molecule type" value="Genomic_DNA"/>
</dbReference>
<proteinExistence type="predicted"/>
<dbReference type="Gene3D" id="3.60.10.10">
    <property type="entry name" value="Endonuclease/exonuclease/phosphatase"/>
    <property type="match status" value="1"/>
</dbReference>
<dbReference type="InterPro" id="IPR001229">
    <property type="entry name" value="Jacalin-like_lectin_dom"/>
</dbReference>
<accession>A0A8H2WQW0</accession>
<evidence type="ECO:0000313" key="3">
    <source>
        <dbReference type="EMBL" id="CAE6401320.1"/>
    </source>
</evidence>
<dbReference type="Gene3D" id="2.100.10.30">
    <property type="entry name" value="Jacalin-like lectin domain"/>
    <property type="match status" value="1"/>
</dbReference>
<organism evidence="3 4">
    <name type="scientific">Rhizoctonia solani</name>
    <dbReference type="NCBI Taxonomy" id="456999"/>
    <lineage>
        <taxon>Eukaryota</taxon>
        <taxon>Fungi</taxon>
        <taxon>Dikarya</taxon>
        <taxon>Basidiomycota</taxon>
        <taxon>Agaricomycotina</taxon>
        <taxon>Agaricomycetes</taxon>
        <taxon>Cantharellales</taxon>
        <taxon>Ceratobasidiaceae</taxon>
        <taxon>Rhizoctonia</taxon>
    </lineage>
</organism>
<evidence type="ECO:0008006" key="5">
    <source>
        <dbReference type="Google" id="ProtNLM"/>
    </source>
</evidence>
<evidence type="ECO:0000313" key="4">
    <source>
        <dbReference type="Proteomes" id="UP000663831"/>
    </source>
</evidence>
<reference evidence="3" key="1">
    <citation type="submission" date="2021-01" db="EMBL/GenBank/DDBJ databases">
        <authorList>
            <person name="Kaushik A."/>
        </authorList>
    </citation>
    <scope>NUCLEOTIDE SEQUENCE</scope>
    <source>
        <strain evidence="3">AG3-1AP</strain>
    </source>
</reference>
<dbReference type="Pfam" id="PF01419">
    <property type="entry name" value="Jacalin"/>
    <property type="match status" value="1"/>
</dbReference>
<feature type="domain" description="Jacalin-type lectin" evidence="1">
    <location>
        <begin position="335"/>
        <end position="465"/>
    </location>
</feature>
<gene>
    <name evidence="3" type="ORF">RDB_LOCUS14612</name>
</gene>
<dbReference type="InterPro" id="IPR000300">
    <property type="entry name" value="IPPc"/>
</dbReference>
<dbReference type="InterPro" id="IPR036404">
    <property type="entry name" value="Jacalin-like_lectin_dom_sf"/>
</dbReference>
<dbReference type="Pfam" id="PF22669">
    <property type="entry name" value="Exo_endo_phos2"/>
    <property type="match status" value="1"/>
</dbReference>
<dbReference type="SUPFAM" id="SSF56219">
    <property type="entry name" value="DNase I-like"/>
    <property type="match status" value="1"/>
</dbReference>
<dbReference type="GO" id="GO:0046856">
    <property type="term" value="P:phosphatidylinositol dephosphorylation"/>
    <property type="evidence" value="ECO:0007669"/>
    <property type="project" value="InterPro"/>
</dbReference>
<name>A0A8H2WQW0_9AGAM</name>
<comment type="caution">
    <text evidence="3">The sequence shown here is derived from an EMBL/GenBank/DDBJ whole genome shotgun (WGS) entry which is preliminary data.</text>
</comment>
<dbReference type="InterPro" id="IPR036691">
    <property type="entry name" value="Endo/exonu/phosph_ase_sf"/>
</dbReference>
<sequence length="478" mass="52542">MTEHCAPVWGFKVRKATLITYTDSSAPNSSLELSGPNLPAPNPQTSGYTQTVDICGGGGAAVYLRRASFPSIYLHQLTRLHFWRPIMLWRSISLPAAVFLCAAATTNSTEQRNAISGTFNVLSMSVNGLPTDFFPKYDPKRKENTKLMALAMSRYDYGIINVQKGFTFMRVRIDEGVYIDMINLHTNTGVGLSDQAARRSNIRQVADYISANSAGNAVIVFGNTNSRYTRSEDNLDFLTGQNGLTDAWVQAIGGRTPAAGSDALICPRIVPLSIKCEAEDKVLYRGSPAVHLNSTGFFYDTARFMSPENSMLSDHHPVRVEFRYELKHGMRQSDLYGGPHGTWFNDISSIDSSSRISFITLCGVGYLEGLILRLESGTTFTHGLSNGFCYPLNLDPKDYVTSVKLCWEKVSAHTRIFYAQVTTNTGRLRHAGIVTHDCAVANAPVGYGVAGTYGQAGYDSNRLGIIYQLGFIYTAQNT</sequence>
<protein>
    <recommendedName>
        <fullName evidence="5">Jacalin-type lectin domain-containing protein</fullName>
    </recommendedName>
</protein>
<dbReference type="Proteomes" id="UP000663831">
    <property type="component" value="Unassembled WGS sequence"/>
</dbReference>